<dbReference type="AlphaFoldDB" id="A0A0E9NH80"/>
<accession>A0A0E9NH80</accession>
<keyword evidence="14" id="KW-1185">Reference proteome</keyword>
<dbReference type="Gene3D" id="1.10.10.10">
    <property type="entry name" value="Winged helix-like DNA-binding domain superfamily/Winged helix DNA-binding domain"/>
    <property type="match status" value="1"/>
</dbReference>
<dbReference type="EC" id="5.6.2.2" evidence="4"/>
<name>A0A0E9NH80_SAICN</name>
<dbReference type="GO" id="GO:0046872">
    <property type="term" value="F:metal ion binding"/>
    <property type="evidence" value="ECO:0007669"/>
    <property type="project" value="UniProtKB-KW"/>
</dbReference>
<feature type="domain" description="Spo11/DNA topoisomerase VI subunit A N-terminal" evidence="11">
    <location>
        <begin position="155"/>
        <end position="216"/>
    </location>
</feature>
<evidence type="ECO:0000256" key="1">
    <source>
        <dbReference type="ARBA" id="ARBA00000185"/>
    </source>
</evidence>
<evidence type="ECO:0000256" key="4">
    <source>
        <dbReference type="ARBA" id="ARBA00012895"/>
    </source>
</evidence>
<feature type="active site" description="O-(5'-phospho-DNA)-tyrosine intermediate" evidence="10">
    <location>
        <position position="184"/>
    </location>
</feature>
<dbReference type="Proteomes" id="UP000033140">
    <property type="component" value="Unassembled WGS sequence"/>
</dbReference>
<organism evidence="13 14">
    <name type="scientific">Saitoella complicata (strain BCRC 22490 / CBS 7301 / JCM 7358 / NBRC 10748 / NRRL Y-17804)</name>
    <dbReference type="NCBI Taxonomy" id="698492"/>
    <lineage>
        <taxon>Eukaryota</taxon>
        <taxon>Fungi</taxon>
        <taxon>Dikarya</taxon>
        <taxon>Ascomycota</taxon>
        <taxon>Taphrinomycotina</taxon>
        <taxon>Taphrinomycotina incertae sedis</taxon>
        <taxon>Saitoella</taxon>
    </lineage>
</organism>
<dbReference type="GO" id="GO:0007131">
    <property type="term" value="P:reciprocal meiotic recombination"/>
    <property type="evidence" value="ECO:0007669"/>
    <property type="project" value="TreeGrafter"/>
</dbReference>
<reference evidence="13 14" key="2">
    <citation type="journal article" date="2014" name="J. Gen. Appl. Microbiol.">
        <title>The early diverging ascomycetous budding yeast Saitoella complicata has three histone deacetylases belonging to the Clr6, Hos2, and Rpd3 lineages.</title>
        <authorList>
            <person name="Nishida H."/>
            <person name="Matsumoto T."/>
            <person name="Kondo S."/>
            <person name="Hamamoto M."/>
            <person name="Yoshikawa H."/>
        </authorList>
    </citation>
    <scope>NUCLEOTIDE SEQUENCE [LARGE SCALE GENOMIC DNA]</scope>
    <source>
        <strain evidence="13 14">NRRL Y-17804</strain>
    </source>
</reference>
<gene>
    <name evidence="13" type="ORF">G7K_3352-t1</name>
</gene>
<evidence type="ECO:0000313" key="13">
    <source>
        <dbReference type="EMBL" id="GAO49194.1"/>
    </source>
</evidence>
<dbReference type="SUPFAM" id="SSF56726">
    <property type="entry name" value="DNA topoisomerase IV, alpha subunit"/>
    <property type="match status" value="1"/>
</dbReference>
<dbReference type="STRING" id="698492.A0A0E9NH80"/>
<dbReference type="PROSITE" id="PS52041">
    <property type="entry name" value="TOPO_IIB"/>
    <property type="match status" value="1"/>
</dbReference>
<keyword evidence="6" id="KW-0460">Magnesium</keyword>
<comment type="cofactor">
    <cofactor evidence="2">
        <name>Mg(2+)</name>
        <dbReference type="ChEBI" id="CHEBI:18420"/>
    </cofactor>
</comment>
<evidence type="ECO:0000256" key="3">
    <source>
        <dbReference type="ARBA" id="ARBA00006559"/>
    </source>
</evidence>
<feature type="domain" description="Topoisomerase 6 subunit A/Spo11 TOPRIM" evidence="12">
    <location>
        <begin position="265"/>
        <end position="418"/>
    </location>
</feature>
<evidence type="ECO:0000256" key="9">
    <source>
        <dbReference type="ARBA" id="ARBA00023235"/>
    </source>
</evidence>
<reference evidence="13 14" key="1">
    <citation type="journal article" date="2011" name="J. Gen. Appl. Microbiol.">
        <title>Draft genome sequencing of the enigmatic yeast Saitoella complicata.</title>
        <authorList>
            <person name="Nishida H."/>
            <person name="Hamamoto M."/>
            <person name="Sugiyama J."/>
        </authorList>
    </citation>
    <scope>NUCLEOTIDE SEQUENCE [LARGE SCALE GENOMIC DNA]</scope>
    <source>
        <strain evidence="13 14">NRRL Y-17804</strain>
    </source>
</reference>
<dbReference type="InterPro" id="IPR036388">
    <property type="entry name" value="WH-like_DNA-bd_sf"/>
</dbReference>
<dbReference type="PANTHER" id="PTHR10848:SF0">
    <property type="entry name" value="MEIOTIC RECOMBINATION PROTEIN SPO11"/>
    <property type="match status" value="1"/>
</dbReference>
<reference evidence="13 14" key="3">
    <citation type="journal article" date="2015" name="Genome Announc.">
        <title>Draft Genome Sequence of the Archiascomycetous Yeast Saitoella complicata.</title>
        <authorList>
            <person name="Yamauchi K."/>
            <person name="Kondo S."/>
            <person name="Hamamoto M."/>
            <person name="Takahashi Y."/>
            <person name="Ogura Y."/>
            <person name="Hayashi T."/>
            <person name="Nishida H."/>
        </authorList>
    </citation>
    <scope>NUCLEOTIDE SEQUENCE [LARGE SCALE GENOMIC DNA]</scope>
    <source>
        <strain evidence="13 14">NRRL Y-17804</strain>
    </source>
</reference>
<keyword evidence="8 10" id="KW-0238">DNA-binding</keyword>
<dbReference type="EMBL" id="BACD03000020">
    <property type="protein sequence ID" value="GAO49194.1"/>
    <property type="molecule type" value="Genomic_DNA"/>
</dbReference>
<dbReference type="OMA" id="IETAGMF"/>
<dbReference type="GO" id="GO:0042138">
    <property type="term" value="P:meiotic DNA double-strand break formation"/>
    <property type="evidence" value="ECO:0007669"/>
    <property type="project" value="TreeGrafter"/>
</dbReference>
<keyword evidence="9 10" id="KW-0413">Isomerase</keyword>
<evidence type="ECO:0000256" key="10">
    <source>
        <dbReference type="PROSITE-ProRule" id="PRU01385"/>
    </source>
</evidence>
<evidence type="ECO:0000259" key="12">
    <source>
        <dbReference type="Pfam" id="PF21180"/>
    </source>
</evidence>
<dbReference type="InterPro" id="IPR013049">
    <property type="entry name" value="Spo11/TopoVI_A_N"/>
</dbReference>
<dbReference type="GO" id="GO:0003918">
    <property type="term" value="F:DNA topoisomerase type II (double strand cut, ATP-hydrolyzing) activity"/>
    <property type="evidence" value="ECO:0007669"/>
    <property type="project" value="UniProtKB-UniRule"/>
</dbReference>
<dbReference type="PANTHER" id="PTHR10848">
    <property type="entry name" value="MEIOTIC RECOMBINATION PROTEIN SPO11"/>
    <property type="match status" value="1"/>
</dbReference>
<dbReference type="GO" id="GO:0000706">
    <property type="term" value="P:meiotic DNA double-strand break processing"/>
    <property type="evidence" value="ECO:0007669"/>
    <property type="project" value="TreeGrafter"/>
</dbReference>
<evidence type="ECO:0000256" key="8">
    <source>
        <dbReference type="ARBA" id="ARBA00023125"/>
    </source>
</evidence>
<dbReference type="InterPro" id="IPR002815">
    <property type="entry name" value="Spo11/TopoVI_A"/>
</dbReference>
<dbReference type="Pfam" id="PF04406">
    <property type="entry name" value="TP6A_N"/>
    <property type="match status" value="1"/>
</dbReference>
<dbReference type="InterPro" id="IPR034136">
    <property type="entry name" value="TOPRIM_Topo6A/Spo11"/>
</dbReference>
<proteinExistence type="inferred from homology"/>
<evidence type="ECO:0000313" key="14">
    <source>
        <dbReference type="Proteomes" id="UP000033140"/>
    </source>
</evidence>
<evidence type="ECO:0000256" key="6">
    <source>
        <dbReference type="ARBA" id="ARBA00022842"/>
    </source>
</evidence>
<evidence type="ECO:0000256" key="5">
    <source>
        <dbReference type="ARBA" id="ARBA00022723"/>
    </source>
</evidence>
<protein>
    <recommendedName>
        <fullName evidence="4">DNA topoisomerase (ATP-hydrolyzing)</fullName>
        <ecNumber evidence="4">5.6.2.2</ecNumber>
    </recommendedName>
</protein>
<dbReference type="GO" id="GO:0000228">
    <property type="term" value="C:nuclear chromosome"/>
    <property type="evidence" value="ECO:0007669"/>
    <property type="project" value="TreeGrafter"/>
</dbReference>
<comment type="catalytic activity">
    <reaction evidence="1 10">
        <text>ATP-dependent breakage, passage and rejoining of double-stranded DNA.</text>
        <dbReference type="EC" id="5.6.2.2"/>
    </reaction>
</comment>
<dbReference type="PRINTS" id="PR01550">
    <property type="entry name" value="TOP6AFAMILY"/>
</dbReference>
<dbReference type="InterPro" id="IPR036078">
    <property type="entry name" value="Spo11/TopoVI_A_sf"/>
</dbReference>
<sequence>MNALNGNLIDHLLFPPNIDTPTIFSMELSSLLVNASGLSEAEDAAKVERTTSVCASFPTPPLSETPSKDQDAAYIRQEEVKERSIRRAELVKSVEAIIKSVVDALVSGEDVYIELARRNAKNSVFEAETGTFQRAANGSMKRIKMVDAKDDESIWRFTTLIHTLDAVHTVLLTNTITTKRDIYYTAPALYRSQRTVDTQIDDIACTLSVNRSDLNVVAAAKGLVCGNVVILRDDGGRVECGETEGVLVLDAGQVRGVDVGEEVKWVLVIEKEATFRGLATSGFWKDNVDGGPGILITAKGYPDLSTRALLHLLHTTSPTLPLLALVDHDPHGFDILLTYTCGSTSLAHQNILLSVPSLRLLGVRSGDIPSENLLQMTSKDRRMCVGILGRKGVRKEVREEVRRMLWMGRKGEIQGVESGNEGLGRWIGRRIRERDWV</sequence>
<dbReference type="CDD" id="cd00223">
    <property type="entry name" value="TOPRIM_TopoIIB_SPO"/>
    <property type="match status" value="1"/>
</dbReference>
<dbReference type="Pfam" id="PF21180">
    <property type="entry name" value="TOP6A-Spo11_Toprim"/>
    <property type="match status" value="1"/>
</dbReference>
<dbReference type="GO" id="GO:0003677">
    <property type="term" value="F:DNA binding"/>
    <property type="evidence" value="ECO:0007669"/>
    <property type="project" value="UniProtKB-UniRule"/>
</dbReference>
<evidence type="ECO:0000256" key="2">
    <source>
        <dbReference type="ARBA" id="ARBA00001946"/>
    </source>
</evidence>
<evidence type="ECO:0000256" key="7">
    <source>
        <dbReference type="ARBA" id="ARBA00023029"/>
    </source>
</evidence>
<comment type="caution">
    <text evidence="13">The sequence shown here is derived from an EMBL/GenBank/DDBJ whole genome shotgun (WGS) entry which is preliminary data.</text>
</comment>
<keyword evidence="7 10" id="KW-0799">Topoisomerase</keyword>
<dbReference type="GO" id="GO:0005524">
    <property type="term" value="F:ATP binding"/>
    <property type="evidence" value="ECO:0007669"/>
    <property type="project" value="InterPro"/>
</dbReference>
<keyword evidence="5" id="KW-0479">Metal-binding</keyword>
<evidence type="ECO:0000259" key="11">
    <source>
        <dbReference type="Pfam" id="PF04406"/>
    </source>
</evidence>
<comment type="similarity">
    <text evidence="3 10">Belongs to the TOP6A family.</text>
</comment>
<dbReference type="Gene3D" id="3.40.1360.10">
    <property type="match status" value="1"/>
</dbReference>